<accession>A0A6I9WT86</accession>
<dbReference type="OrthoDB" id="10262032at2759"/>
<dbReference type="PANTHER" id="PTHR28348:SF1">
    <property type="entry name" value="UPF0193 PROTEIN EVG1"/>
    <property type="match status" value="1"/>
</dbReference>
<dbReference type="InterPro" id="IPR007914">
    <property type="entry name" value="UPF0193"/>
</dbReference>
<dbReference type="GeneID" id="105430894"/>
<keyword evidence="1" id="KW-1185">Reference proteome</keyword>
<gene>
    <name evidence="2" type="primary">LOC105430894</name>
</gene>
<reference evidence="2" key="1">
    <citation type="submission" date="2025-08" db="UniProtKB">
        <authorList>
            <consortium name="RefSeq"/>
        </authorList>
    </citation>
    <scope>IDENTIFICATION</scope>
</reference>
<dbReference type="PANTHER" id="PTHR28348">
    <property type="entry name" value="UPF0193 PROTEIN EVG1"/>
    <property type="match status" value="1"/>
</dbReference>
<protein>
    <submittedName>
        <fullName evidence="2">UPF0193 protein EVG1 homolog isoform X2</fullName>
    </submittedName>
</protein>
<dbReference type="Proteomes" id="UP000504615">
    <property type="component" value="Unplaced"/>
</dbReference>
<organism evidence="1 2">
    <name type="scientific">Pogonomyrmex barbatus</name>
    <name type="common">red harvester ant</name>
    <dbReference type="NCBI Taxonomy" id="144034"/>
    <lineage>
        <taxon>Eukaryota</taxon>
        <taxon>Metazoa</taxon>
        <taxon>Ecdysozoa</taxon>
        <taxon>Arthropoda</taxon>
        <taxon>Hexapoda</taxon>
        <taxon>Insecta</taxon>
        <taxon>Pterygota</taxon>
        <taxon>Neoptera</taxon>
        <taxon>Endopterygota</taxon>
        <taxon>Hymenoptera</taxon>
        <taxon>Apocrita</taxon>
        <taxon>Aculeata</taxon>
        <taxon>Formicoidea</taxon>
        <taxon>Formicidae</taxon>
        <taxon>Myrmicinae</taxon>
        <taxon>Pogonomyrmex</taxon>
    </lineage>
</organism>
<evidence type="ECO:0000313" key="1">
    <source>
        <dbReference type="Proteomes" id="UP000504615"/>
    </source>
</evidence>
<evidence type="ECO:0000313" key="2">
    <source>
        <dbReference type="RefSeq" id="XP_011642970.1"/>
    </source>
</evidence>
<name>A0A6I9WT86_9HYME</name>
<proteinExistence type="predicted"/>
<sequence>MERKYQRVELGVGAFHNPPRAKYSEETRNLIKLLMEESKLTMLQRKTIQEAIDKGESLPPSIDKTKNTKDKIETYQVKFPSAWKRRSQDTIISSGAYEREQYRRTAPLPNKEKQKRHLACMMAYGKDMPETPHGPKILHKVKREPKIPENADFLNEMVQGIRERMDFLHDMENLGMGKKYQPIIKQEIAEKIRLIESLDSQTSNELRKEICEIKRGRSSSSPLSLTEVEEN</sequence>
<dbReference type="Pfam" id="PF05250">
    <property type="entry name" value="UPF0193"/>
    <property type="match status" value="1"/>
</dbReference>
<dbReference type="AlphaFoldDB" id="A0A6I9WT86"/>
<dbReference type="RefSeq" id="XP_011642970.1">
    <property type="nucleotide sequence ID" value="XM_011644668.2"/>
</dbReference>